<dbReference type="AlphaFoldDB" id="A0A1B0DJE1"/>
<dbReference type="Proteomes" id="UP000092462">
    <property type="component" value="Unassembled WGS sequence"/>
</dbReference>
<sequence>MDIYHIVTVDYFFLGGNPLCSAAVARTFANWNAGGSSRRGRQSQLPTLDPLITRSALLKAYSAANSSLHLFLSHLYLFGETMKIPLDIRHPMHHAIKNLPMEFSCANCRWQFSLRACQKEVTITSAGTPEIVSFALQKKITGMIMAFFSVIQIFAVLFIITHYKYTEAVQQLWPGTIGQDKCTSGRGLKYISGDALTDSPNCIGPNSAPYPR</sequence>
<keyword evidence="2" id="KW-1185">Reference proteome</keyword>
<protein>
    <submittedName>
        <fullName evidence="1">Uncharacterized protein</fullName>
    </submittedName>
</protein>
<proteinExistence type="predicted"/>
<dbReference type="EnsemblMetazoa" id="PPAI008365-RA">
    <property type="protein sequence ID" value="PPAI008365-PA"/>
    <property type="gene ID" value="PPAI008365"/>
</dbReference>
<dbReference type="EMBL" id="AJVK01064950">
    <property type="status" value="NOT_ANNOTATED_CDS"/>
    <property type="molecule type" value="Genomic_DNA"/>
</dbReference>
<name>A0A1B0DJE1_PHLPP</name>
<evidence type="ECO:0000313" key="1">
    <source>
        <dbReference type="EnsemblMetazoa" id="PPAI008365-PA"/>
    </source>
</evidence>
<dbReference type="VEuPathDB" id="VectorBase:PPAPM1_005184"/>
<dbReference type="VEuPathDB" id="VectorBase:PPAI008365"/>
<evidence type="ECO:0000313" key="2">
    <source>
        <dbReference type="Proteomes" id="UP000092462"/>
    </source>
</evidence>
<reference evidence="1" key="1">
    <citation type="submission" date="2022-08" db="UniProtKB">
        <authorList>
            <consortium name="EnsemblMetazoa"/>
        </authorList>
    </citation>
    <scope>IDENTIFICATION</scope>
    <source>
        <strain evidence="1">Israel</strain>
    </source>
</reference>
<organism evidence="1 2">
    <name type="scientific">Phlebotomus papatasi</name>
    <name type="common">Sandfly</name>
    <dbReference type="NCBI Taxonomy" id="29031"/>
    <lineage>
        <taxon>Eukaryota</taxon>
        <taxon>Metazoa</taxon>
        <taxon>Ecdysozoa</taxon>
        <taxon>Arthropoda</taxon>
        <taxon>Hexapoda</taxon>
        <taxon>Insecta</taxon>
        <taxon>Pterygota</taxon>
        <taxon>Neoptera</taxon>
        <taxon>Endopterygota</taxon>
        <taxon>Diptera</taxon>
        <taxon>Nematocera</taxon>
        <taxon>Psychodoidea</taxon>
        <taxon>Psychodidae</taxon>
        <taxon>Phlebotomus</taxon>
        <taxon>Phlebotomus</taxon>
    </lineage>
</organism>
<accession>A0A1B0DJE1</accession>